<evidence type="ECO:0000256" key="7">
    <source>
        <dbReference type="SAM" id="MobiDB-lite"/>
    </source>
</evidence>
<keyword evidence="13" id="KW-1185">Reference proteome</keyword>
<keyword evidence="3" id="KW-0964">Secreted</keyword>
<accession>A0A2I1IN24</accession>
<keyword evidence="8" id="KW-0812">Transmembrane</keyword>
<dbReference type="Pfam" id="PF06458">
    <property type="entry name" value="MucBP"/>
    <property type="match status" value="2"/>
</dbReference>
<evidence type="ECO:0000256" key="3">
    <source>
        <dbReference type="ARBA" id="ARBA00022525"/>
    </source>
</evidence>
<dbReference type="STRING" id="33007.HMPREF3198_01131"/>
<comment type="subcellular location">
    <subcellularLocation>
        <location evidence="1">Secreted</location>
        <location evidence="1">Cell wall</location>
        <topology evidence="1">Peptidoglycan-anchor</topology>
    </subcellularLocation>
</comment>
<evidence type="ECO:0000259" key="10">
    <source>
        <dbReference type="Pfam" id="PF06458"/>
    </source>
</evidence>
<dbReference type="InterPro" id="IPR009459">
    <property type="entry name" value="MucBP_dom"/>
</dbReference>
<keyword evidence="2" id="KW-0134">Cell wall</keyword>
<dbReference type="Proteomes" id="UP000235122">
    <property type="component" value="Unassembled WGS sequence"/>
</dbReference>
<evidence type="ECO:0000256" key="9">
    <source>
        <dbReference type="SAM" id="SignalP"/>
    </source>
</evidence>
<evidence type="ECO:0000256" key="5">
    <source>
        <dbReference type="ARBA" id="ARBA00022737"/>
    </source>
</evidence>
<keyword evidence="8" id="KW-0472">Membrane</keyword>
<dbReference type="InterPro" id="IPR008966">
    <property type="entry name" value="Adhesion_dom_sf"/>
</dbReference>
<evidence type="ECO:0000256" key="2">
    <source>
        <dbReference type="ARBA" id="ARBA00022512"/>
    </source>
</evidence>
<dbReference type="InterPro" id="IPR041171">
    <property type="entry name" value="SDR_Ig"/>
</dbReference>
<name>A0A2I1IN24_9ACTO</name>
<dbReference type="Gene3D" id="2.60.40.1280">
    <property type="match status" value="1"/>
</dbReference>
<feature type="transmembrane region" description="Helical" evidence="8">
    <location>
        <begin position="639"/>
        <end position="660"/>
    </location>
</feature>
<evidence type="ECO:0000259" key="11">
    <source>
        <dbReference type="Pfam" id="PF17961"/>
    </source>
</evidence>
<gene>
    <name evidence="12" type="ORF">CYJ19_06645</name>
</gene>
<dbReference type="RefSeq" id="WP_101634701.1">
    <property type="nucleotide sequence ID" value="NZ_PKKO01000003.1"/>
</dbReference>
<protein>
    <recommendedName>
        <fullName evidence="14">MucBP domain-containing protein</fullName>
    </recommendedName>
</protein>
<dbReference type="PANTHER" id="PTHR48148:SF3">
    <property type="entry name" value="KERATINOCYTE PROLINE-RICH PROTEIN"/>
    <property type="match status" value="1"/>
</dbReference>
<comment type="caution">
    <text evidence="12">The sequence shown here is derived from an EMBL/GenBank/DDBJ whole genome shotgun (WGS) entry which is preliminary data.</text>
</comment>
<feature type="chain" id="PRO_5014192019" description="MucBP domain-containing protein" evidence="9">
    <location>
        <begin position="30"/>
        <end position="667"/>
    </location>
</feature>
<evidence type="ECO:0000256" key="8">
    <source>
        <dbReference type="SAM" id="Phobius"/>
    </source>
</evidence>
<evidence type="ECO:0000313" key="13">
    <source>
        <dbReference type="Proteomes" id="UP000235122"/>
    </source>
</evidence>
<evidence type="ECO:0008006" key="14">
    <source>
        <dbReference type="Google" id="ProtNLM"/>
    </source>
</evidence>
<reference evidence="12 13" key="1">
    <citation type="submission" date="2017-12" db="EMBL/GenBank/DDBJ databases">
        <title>Phylogenetic diversity of female urinary microbiome.</title>
        <authorList>
            <person name="Thomas-White K."/>
            <person name="Wolfe A.J."/>
        </authorList>
    </citation>
    <scope>NUCLEOTIDE SEQUENCE [LARGE SCALE GENOMIC DNA]</scope>
    <source>
        <strain evidence="12 13">UMB0402</strain>
    </source>
</reference>
<feature type="domain" description="MucBP" evidence="10">
    <location>
        <begin position="452"/>
        <end position="546"/>
    </location>
</feature>
<evidence type="ECO:0000256" key="6">
    <source>
        <dbReference type="ARBA" id="ARBA00023088"/>
    </source>
</evidence>
<feature type="signal peptide" evidence="9">
    <location>
        <begin position="1"/>
        <end position="29"/>
    </location>
</feature>
<keyword evidence="4 9" id="KW-0732">Signal</keyword>
<proteinExistence type="predicted"/>
<dbReference type="EMBL" id="PKKO01000003">
    <property type="protein sequence ID" value="PKY72514.1"/>
    <property type="molecule type" value="Genomic_DNA"/>
</dbReference>
<dbReference type="GO" id="GO:0007155">
    <property type="term" value="P:cell adhesion"/>
    <property type="evidence" value="ECO:0007669"/>
    <property type="project" value="InterPro"/>
</dbReference>
<evidence type="ECO:0000256" key="1">
    <source>
        <dbReference type="ARBA" id="ARBA00004168"/>
    </source>
</evidence>
<dbReference type="Gene3D" id="2.60.40.1290">
    <property type="match status" value="1"/>
</dbReference>
<sequence length="667" mass="72540">MRLAKNISAILATMLITLSMIAGTTSAFAAPPTNGKDVSTKLEFTNFDFKHHAWKPDYSNLELKDFNPSNPIRSYIGESGYIDFNVKIPDDVKAGDYFIIDYGKYVRPGGIETPIGLTPLISEGKYITDIVYDAASNRVFHRFNANVEKKDNVTVHYQDPIWQKYDQVTDSKKLYPVALTIGGKSYKKELSYDYGNGDKGSYKVVHGANINVDSSGVKKRITQVWHVNRDGESIPNGDHTLLWESNTNDAFESIKVYEVTDDRAFTDSPNPTPNAAYVKEVKATPYKDEKGGTRVNLGNGLAAGKKYIVITTANPAGTASVDWLSVRDKDNHSRPNDSMGIQIGVNNSASSGQGNNKPGMFIETHRYERVDEAGNVLKVDETVTKFPQKGLETEHYSTGKEDRESYKFVRAENPKNEPSYAKDGSRTSGSFKPGITQEITYVYQKVVPTKGNVNINYINTTGQVIKDKVVDTKDGAAGSDYNAAEEGEKPEVIKKDGKTYRLVTKKGVTKDGRVYDAAGVAVGASDSPSVGKVEAGVTKEVTYVYELVTEQPEPGPTPKPTPQPEPSPAPKPTPQPEPSPAPKPTPQPEPSPAPKPTPQPEPSPAQKPAPPSARQTVPVSREVKKAPAAERARLSNTGVAVALPLSLAAAGLIVIGSAIFKNRKTLH</sequence>
<dbReference type="Pfam" id="PF17961">
    <property type="entry name" value="Big_8"/>
    <property type="match status" value="1"/>
</dbReference>
<feature type="region of interest" description="Disordered" evidence="7">
    <location>
        <begin position="550"/>
        <end position="628"/>
    </location>
</feature>
<keyword evidence="8" id="KW-1133">Transmembrane helix</keyword>
<keyword evidence="6" id="KW-0572">Peptidoglycan-anchor</keyword>
<dbReference type="SUPFAM" id="SSF49401">
    <property type="entry name" value="Bacterial adhesins"/>
    <property type="match status" value="2"/>
</dbReference>
<feature type="domain" description="SDR-like Ig" evidence="11">
    <location>
        <begin position="79"/>
        <end position="172"/>
    </location>
</feature>
<feature type="domain" description="MucBP" evidence="10">
    <location>
        <begin position="370"/>
        <end position="444"/>
    </location>
</feature>
<dbReference type="InterPro" id="IPR011252">
    <property type="entry name" value="Fibrogen-bd_dom1"/>
</dbReference>
<dbReference type="PANTHER" id="PTHR48148">
    <property type="entry name" value="KERATINOCYTE PROLINE-RICH PROTEIN"/>
    <property type="match status" value="1"/>
</dbReference>
<feature type="compositionally biased region" description="Pro residues" evidence="7">
    <location>
        <begin position="553"/>
        <end position="611"/>
    </location>
</feature>
<dbReference type="Gene3D" id="3.10.20.320">
    <property type="entry name" value="Putative peptidoglycan bound protein (lpxtg motif)"/>
    <property type="match status" value="2"/>
</dbReference>
<organism evidence="12 13">
    <name type="scientific">Winkia neuii</name>
    <dbReference type="NCBI Taxonomy" id="33007"/>
    <lineage>
        <taxon>Bacteria</taxon>
        <taxon>Bacillati</taxon>
        <taxon>Actinomycetota</taxon>
        <taxon>Actinomycetes</taxon>
        <taxon>Actinomycetales</taxon>
        <taxon>Actinomycetaceae</taxon>
        <taxon>Winkia</taxon>
    </lineage>
</organism>
<evidence type="ECO:0000313" key="12">
    <source>
        <dbReference type="EMBL" id="PKY72514.1"/>
    </source>
</evidence>
<dbReference type="AlphaFoldDB" id="A0A2I1IN24"/>
<evidence type="ECO:0000256" key="4">
    <source>
        <dbReference type="ARBA" id="ARBA00022729"/>
    </source>
</evidence>
<keyword evidence="5" id="KW-0677">Repeat</keyword>